<dbReference type="EMBL" id="CAJOBJ010020925">
    <property type="protein sequence ID" value="CAF4214124.1"/>
    <property type="molecule type" value="Genomic_DNA"/>
</dbReference>
<dbReference type="PANTHER" id="PTHR10292">
    <property type="entry name" value="CLATHRIN HEAVY CHAIN RELATED"/>
    <property type="match status" value="1"/>
</dbReference>
<evidence type="ECO:0000313" key="5">
    <source>
        <dbReference type="EMBL" id="CAF5174923.1"/>
    </source>
</evidence>
<feature type="repeat" description="CHCR" evidence="1">
    <location>
        <begin position="1"/>
        <end position="95"/>
    </location>
</feature>
<evidence type="ECO:0000313" key="3">
    <source>
        <dbReference type="EMBL" id="CAF4200440.1"/>
    </source>
</evidence>
<feature type="non-terminal residue" evidence="4">
    <location>
        <position position="95"/>
    </location>
</feature>
<comment type="caution">
    <text evidence="4">The sequence shown here is derived from an EMBL/GenBank/DDBJ whole genome shotgun (WGS) entry which is preliminary data.</text>
</comment>
<dbReference type="Pfam" id="PF00637">
    <property type="entry name" value="Clathrin"/>
    <property type="match status" value="1"/>
</dbReference>
<dbReference type="GO" id="GO:0006898">
    <property type="term" value="P:receptor-mediated endocytosis"/>
    <property type="evidence" value="ECO:0007669"/>
    <property type="project" value="TreeGrafter"/>
</dbReference>
<evidence type="ECO:0000313" key="2">
    <source>
        <dbReference type="EMBL" id="CAF4198369.1"/>
    </source>
</evidence>
<protein>
    <recommendedName>
        <fullName evidence="7">Clathrin heavy chain</fullName>
    </recommendedName>
</protein>
<gene>
    <name evidence="5" type="ORF">BYL167_LOCUS78025</name>
    <name evidence="4" type="ORF">GIL414_LOCUS22100</name>
    <name evidence="2" type="ORF">SMN809_LOCUS21780</name>
    <name evidence="3" type="ORF">SMN809_LOCUS21864</name>
</gene>
<dbReference type="PANTHER" id="PTHR10292:SF1">
    <property type="entry name" value="CLATHRIN HEAVY CHAIN"/>
    <property type="match status" value="1"/>
</dbReference>
<feature type="non-terminal residue" evidence="4">
    <location>
        <position position="1"/>
    </location>
</feature>
<dbReference type="PROSITE" id="PS50236">
    <property type="entry name" value="CHCR"/>
    <property type="match status" value="1"/>
</dbReference>
<evidence type="ECO:0008006" key="7">
    <source>
        <dbReference type="Google" id="ProtNLM"/>
    </source>
</evidence>
<dbReference type="EMBL" id="CAJOBI010018417">
    <property type="protein sequence ID" value="CAF4200440.1"/>
    <property type="molecule type" value="Genomic_DNA"/>
</dbReference>
<reference evidence="4" key="1">
    <citation type="submission" date="2021-02" db="EMBL/GenBank/DDBJ databases">
        <authorList>
            <person name="Nowell W R."/>
        </authorList>
    </citation>
    <scope>NUCLEOTIDE SEQUENCE</scope>
</reference>
<dbReference type="EMBL" id="CAJOBI010018070">
    <property type="protein sequence ID" value="CAF4198369.1"/>
    <property type="molecule type" value="Genomic_DNA"/>
</dbReference>
<dbReference type="AlphaFoldDB" id="A0A8S2SQ14"/>
<dbReference type="GO" id="GO:0032051">
    <property type="term" value="F:clathrin light chain binding"/>
    <property type="evidence" value="ECO:0007669"/>
    <property type="project" value="TreeGrafter"/>
</dbReference>
<sequence>VQDNEPLADLTQVVDVFLEQNLIQPCTAFLLDALKNNREDQGHLQTRLLEMNLMQAPQVADAILANNMFTHYDRPHIAQLCEKAGLLQRALEHYT</sequence>
<evidence type="ECO:0000313" key="4">
    <source>
        <dbReference type="EMBL" id="CAF4214124.1"/>
    </source>
</evidence>
<dbReference type="InterPro" id="IPR055358">
    <property type="entry name" value="CHCR"/>
</dbReference>
<dbReference type="Proteomes" id="UP000676336">
    <property type="component" value="Unassembled WGS sequence"/>
</dbReference>
<accession>A0A8S2SQ14</accession>
<evidence type="ECO:0000313" key="6">
    <source>
        <dbReference type="Proteomes" id="UP000681720"/>
    </source>
</evidence>
<dbReference type="InterPro" id="IPR016024">
    <property type="entry name" value="ARM-type_fold"/>
</dbReference>
<dbReference type="SUPFAM" id="SSF48371">
    <property type="entry name" value="ARM repeat"/>
    <property type="match status" value="1"/>
</dbReference>
<organism evidence="4 6">
    <name type="scientific">Rotaria magnacalcarata</name>
    <dbReference type="NCBI Taxonomy" id="392030"/>
    <lineage>
        <taxon>Eukaryota</taxon>
        <taxon>Metazoa</taxon>
        <taxon>Spiralia</taxon>
        <taxon>Gnathifera</taxon>
        <taxon>Rotifera</taxon>
        <taxon>Eurotatoria</taxon>
        <taxon>Bdelloidea</taxon>
        <taxon>Philodinida</taxon>
        <taxon>Philodinidae</taxon>
        <taxon>Rotaria</taxon>
    </lineage>
</organism>
<name>A0A8S2SQ14_9BILA</name>
<dbReference type="GO" id="GO:0071439">
    <property type="term" value="C:clathrin complex"/>
    <property type="evidence" value="ECO:0007669"/>
    <property type="project" value="TreeGrafter"/>
</dbReference>
<dbReference type="GO" id="GO:0006886">
    <property type="term" value="P:intracellular protein transport"/>
    <property type="evidence" value="ECO:0007669"/>
    <property type="project" value="UniProtKB-UniRule"/>
</dbReference>
<dbReference type="Proteomes" id="UP000681720">
    <property type="component" value="Unassembled WGS sequence"/>
</dbReference>
<proteinExistence type="predicted"/>
<dbReference type="InterPro" id="IPR000547">
    <property type="entry name" value="Clathrin_H-chain/VPS_repeat"/>
</dbReference>
<dbReference type="EMBL" id="CAJOBH010285752">
    <property type="protein sequence ID" value="CAF5174923.1"/>
    <property type="molecule type" value="Genomic_DNA"/>
</dbReference>
<evidence type="ECO:0000256" key="1">
    <source>
        <dbReference type="PROSITE-ProRule" id="PRU01006"/>
    </source>
</evidence>
<dbReference type="Proteomes" id="UP000681967">
    <property type="component" value="Unassembled WGS sequence"/>
</dbReference>